<evidence type="ECO:0000313" key="1">
    <source>
        <dbReference type="EMBL" id="RNA24103.1"/>
    </source>
</evidence>
<dbReference type="EMBL" id="REGN01003168">
    <property type="protein sequence ID" value="RNA24103.1"/>
    <property type="molecule type" value="Genomic_DNA"/>
</dbReference>
<dbReference type="Proteomes" id="UP000276133">
    <property type="component" value="Unassembled WGS sequence"/>
</dbReference>
<proteinExistence type="predicted"/>
<organism evidence="1 2">
    <name type="scientific">Brachionus plicatilis</name>
    <name type="common">Marine rotifer</name>
    <name type="synonym">Brachionus muelleri</name>
    <dbReference type="NCBI Taxonomy" id="10195"/>
    <lineage>
        <taxon>Eukaryota</taxon>
        <taxon>Metazoa</taxon>
        <taxon>Spiralia</taxon>
        <taxon>Gnathifera</taxon>
        <taxon>Rotifera</taxon>
        <taxon>Eurotatoria</taxon>
        <taxon>Monogononta</taxon>
        <taxon>Pseudotrocha</taxon>
        <taxon>Ploima</taxon>
        <taxon>Brachionidae</taxon>
        <taxon>Brachionus</taxon>
    </lineage>
</organism>
<keyword evidence="2" id="KW-1185">Reference proteome</keyword>
<reference evidence="1 2" key="1">
    <citation type="journal article" date="2018" name="Sci. Rep.">
        <title>Genomic signatures of local adaptation to the degree of environmental predictability in rotifers.</title>
        <authorList>
            <person name="Franch-Gras L."/>
            <person name="Hahn C."/>
            <person name="Garcia-Roger E.M."/>
            <person name="Carmona M.J."/>
            <person name="Serra M."/>
            <person name="Gomez A."/>
        </authorList>
    </citation>
    <scope>NUCLEOTIDE SEQUENCE [LARGE SCALE GENOMIC DNA]</scope>
    <source>
        <strain evidence="1">HYR1</strain>
    </source>
</reference>
<gene>
    <name evidence="1" type="ORF">BpHYR1_008928</name>
</gene>
<evidence type="ECO:0000313" key="2">
    <source>
        <dbReference type="Proteomes" id="UP000276133"/>
    </source>
</evidence>
<accession>A0A3M7RKK4</accession>
<dbReference type="OrthoDB" id="10390038at2759"/>
<comment type="caution">
    <text evidence="1">The sequence shown here is derived from an EMBL/GenBank/DDBJ whole genome shotgun (WGS) entry which is preliminary data.</text>
</comment>
<sequence>MMSDTESDPNAYYDNLNSTNLSYLSPKMSSDLANHLVNLKQKVDIINNGYQLGRKKIENECQQVVSDINRATEQLIKEILNKRDVMINDVELYQRDVLLDYQERYENNQKFESNKCTINSAYNIILDDLTEFNTKKSVSEEDGRVLIEKIELLVSKLNDACGWLIPDPSPSIGIVFTKNNADIQIPFIGDITYDSVNKVDIVAKISYLNNMVQQRVYKIDHIIEDHLFQKHITLISKNKLLVLYEKVYGKVISVFVKIVYYNGSVLHEIEICNVGNLVAYCVYDNCILLDFRKSKNDHILYMYDTNLKYLQDQALNFEVQSLLMHAKTIFVLTEKKPFIREYDDKFKLTKSFGQKSKENSPFYLKGEVVGINDLKIFVKCENELRLISRSSGELLSKVTFDDLKASKICLDYYKEKYIVFNGFDKVSYYNHKGELITCNKLRTGQVFDQFKFSRSGHFAFINHKKNLVLVI</sequence>
<name>A0A3M7RKK4_BRAPC</name>
<dbReference type="AlphaFoldDB" id="A0A3M7RKK4"/>
<protein>
    <submittedName>
        <fullName evidence="1">Uncharacterized protein</fullName>
    </submittedName>
</protein>